<dbReference type="AlphaFoldDB" id="A0A6A6JXR7"/>
<evidence type="ECO:0000313" key="2">
    <source>
        <dbReference type="EMBL" id="KAF2280608.1"/>
    </source>
</evidence>
<dbReference type="Proteomes" id="UP000800097">
    <property type="component" value="Unassembled WGS sequence"/>
</dbReference>
<keyword evidence="3" id="KW-1185">Reference proteome</keyword>
<sequence length="162" mass="17696">MASRSLLFVVCLAGSAAIIVFCSSGIEQVPPLGYDDQIMLRSAMSRRFGVQRVAVLPDTWRCCNLLHITHTKLRRSLPPLTFQPCVYSNQATAASWTLANNPFAHGWVRSERLFVGGIPMLLGSLPSASQRLILSERASTPPNAPKTIFKAFVTSCSFSLLA</sequence>
<dbReference type="EMBL" id="ML986484">
    <property type="protein sequence ID" value="KAF2280608.1"/>
    <property type="molecule type" value="Genomic_DNA"/>
</dbReference>
<evidence type="ECO:0000256" key="1">
    <source>
        <dbReference type="SAM" id="SignalP"/>
    </source>
</evidence>
<accession>A0A6A6JXR7</accession>
<gene>
    <name evidence="2" type="ORF">EI97DRAFT_2329</name>
</gene>
<protein>
    <submittedName>
        <fullName evidence="2">Uncharacterized protein</fullName>
    </submittedName>
</protein>
<dbReference type="GeneID" id="54547140"/>
<reference evidence="2" key="1">
    <citation type="journal article" date="2020" name="Stud. Mycol.">
        <title>101 Dothideomycetes genomes: a test case for predicting lifestyles and emergence of pathogens.</title>
        <authorList>
            <person name="Haridas S."/>
            <person name="Albert R."/>
            <person name="Binder M."/>
            <person name="Bloem J."/>
            <person name="Labutti K."/>
            <person name="Salamov A."/>
            <person name="Andreopoulos B."/>
            <person name="Baker S."/>
            <person name="Barry K."/>
            <person name="Bills G."/>
            <person name="Bluhm B."/>
            <person name="Cannon C."/>
            <person name="Castanera R."/>
            <person name="Culley D."/>
            <person name="Daum C."/>
            <person name="Ezra D."/>
            <person name="Gonzalez J."/>
            <person name="Henrissat B."/>
            <person name="Kuo A."/>
            <person name="Liang C."/>
            <person name="Lipzen A."/>
            <person name="Lutzoni F."/>
            <person name="Magnuson J."/>
            <person name="Mondo S."/>
            <person name="Nolan M."/>
            <person name="Ohm R."/>
            <person name="Pangilinan J."/>
            <person name="Park H.-J."/>
            <person name="Ramirez L."/>
            <person name="Alfaro M."/>
            <person name="Sun H."/>
            <person name="Tritt A."/>
            <person name="Yoshinaga Y."/>
            <person name="Zwiers L.-H."/>
            <person name="Turgeon B."/>
            <person name="Goodwin S."/>
            <person name="Spatafora J."/>
            <person name="Crous P."/>
            <person name="Grigoriev I."/>
        </authorList>
    </citation>
    <scope>NUCLEOTIDE SEQUENCE</scope>
    <source>
        <strain evidence="2">CBS 379.55</strain>
    </source>
</reference>
<name>A0A6A6JXR7_WESOR</name>
<feature type="chain" id="PRO_5025517102" evidence="1">
    <location>
        <begin position="18"/>
        <end position="162"/>
    </location>
</feature>
<evidence type="ECO:0000313" key="3">
    <source>
        <dbReference type="Proteomes" id="UP000800097"/>
    </source>
</evidence>
<proteinExistence type="predicted"/>
<keyword evidence="1" id="KW-0732">Signal</keyword>
<organism evidence="2 3">
    <name type="scientific">Westerdykella ornata</name>
    <dbReference type="NCBI Taxonomy" id="318751"/>
    <lineage>
        <taxon>Eukaryota</taxon>
        <taxon>Fungi</taxon>
        <taxon>Dikarya</taxon>
        <taxon>Ascomycota</taxon>
        <taxon>Pezizomycotina</taxon>
        <taxon>Dothideomycetes</taxon>
        <taxon>Pleosporomycetidae</taxon>
        <taxon>Pleosporales</taxon>
        <taxon>Sporormiaceae</taxon>
        <taxon>Westerdykella</taxon>
    </lineage>
</organism>
<feature type="signal peptide" evidence="1">
    <location>
        <begin position="1"/>
        <end position="17"/>
    </location>
</feature>
<dbReference type="RefSeq" id="XP_033658146.1">
    <property type="nucleotide sequence ID" value="XM_033793965.1"/>
</dbReference>